<gene>
    <name evidence="2" type="ORF">C8F04DRAFT_1263499</name>
</gene>
<dbReference type="Proteomes" id="UP001218188">
    <property type="component" value="Unassembled WGS sequence"/>
</dbReference>
<evidence type="ECO:0000313" key="2">
    <source>
        <dbReference type="EMBL" id="KAJ7030814.1"/>
    </source>
</evidence>
<accession>A0AAD6SMW2</accession>
<sequence length="616" mass="66137">MPTQGLEAAAPKSTSPTAPSTLATRQTGSKNGKAAVAAREKEALSQVPRITRAKTNIALATTNDTPTHSCPPIHATRSHAGRAVPPIPTGAHILHPATPAAPQETGISATSSPHRPAPQFTLRDLSGDISAASLFSDALPSTSVGNPKKRAKKIRPRDAAKREEFMKLSERIRDEDETNSLDSLATVFAEVVALMKGYKTSAPILANWEALDAITERLVNHHAFPRTGDDKEAFGAIVTRSVSAPVKELATKLESQSKAIISLTKTVESLRKAAVSTDQLAHKASPKSAKSYAAATSKSPAPPIPNPSDERILVRFDGEVPELVHEPYHEILRKLNAHLASMHLPELVYTQRQSGSSIFIVPKTKEDLTLLSQRWSEWSPAVLPGGRIAPVAEHCYLQVNGIPFRAVDSLDSTAREFEERNPALGKVLSITWVNRPPSEAKVAAIAARGLKPPTAGSLFIRLQSRDSVDRAVATGRVILGGMAPTVQRGFPHLRICQCWGCLKFGHTRSRCGVKTERCGGCGKGAHGSPCTERPNCINCGEAHRSDSLSCPARKRIAAQLNQRAADISRALDDASIHNKNRPGSAPVSPLSASSTLFEMPRPIDTPPLAPRLHERP</sequence>
<dbReference type="EMBL" id="JARJCM010000087">
    <property type="protein sequence ID" value="KAJ7030814.1"/>
    <property type="molecule type" value="Genomic_DNA"/>
</dbReference>
<proteinExistence type="predicted"/>
<dbReference type="AlphaFoldDB" id="A0AAD6SMW2"/>
<feature type="compositionally biased region" description="Low complexity" evidence="1">
    <location>
        <begin position="282"/>
        <end position="299"/>
    </location>
</feature>
<feature type="compositionally biased region" description="Low complexity" evidence="1">
    <location>
        <begin position="8"/>
        <end position="24"/>
    </location>
</feature>
<feature type="region of interest" description="Disordered" evidence="1">
    <location>
        <begin position="1"/>
        <end position="48"/>
    </location>
</feature>
<reference evidence="2" key="1">
    <citation type="submission" date="2023-03" db="EMBL/GenBank/DDBJ databases">
        <title>Massive genome expansion in bonnet fungi (Mycena s.s.) driven by repeated elements and novel gene families across ecological guilds.</title>
        <authorList>
            <consortium name="Lawrence Berkeley National Laboratory"/>
            <person name="Harder C.B."/>
            <person name="Miyauchi S."/>
            <person name="Viragh M."/>
            <person name="Kuo A."/>
            <person name="Thoen E."/>
            <person name="Andreopoulos B."/>
            <person name="Lu D."/>
            <person name="Skrede I."/>
            <person name="Drula E."/>
            <person name="Henrissat B."/>
            <person name="Morin E."/>
            <person name="Kohler A."/>
            <person name="Barry K."/>
            <person name="LaButti K."/>
            <person name="Morin E."/>
            <person name="Salamov A."/>
            <person name="Lipzen A."/>
            <person name="Mereny Z."/>
            <person name="Hegedus B."/>
            <person name="Baldrian P."/>
            <person name="Stursova M."/>
            <person name="Weitz H."/>
            <person name="Taylor A."/>
            <person name="Grigoriev I.V."/>
            <person name="Nagy L.G."/>
            <person name="Martin F."/>
            <person name="Kauserud H."/>
        </authorList>
    </citation>
    <scope>NUCLEOTIDE SEQUENCE</scope>
    <source>
        <strain evidence="2">CBHHK200</strain>
    </source>
</reference>
<name>A0AAD6SMW2_9AGAR</name>
<evidence type="ECO:0008006" key="4">
    <source>
        <dbReference type="Google" id="ProtNLM"/>
    </source>
</evidence>
<keyword evidence="3" id="KW-1185">Reference proteome</keyword>
<feature type="region of interest" description="Disordered" evidence="1">
    <location>
        <begin position="278"/>
        <end position="308"/>
    </location>
</feature>
<protein>
    <recommendedName>
        <fullName evidence="4">Gag-like protein</fullName>
    </recommendedName>
</protein>
<organism evidence="2 3">
    <name type="scientific">Mycena alexandri</name>
    <dbReference type="NCBI Taxonomy" id="1745969"/>
    <lineage>
        <taxon>Eukaryota</taxon>
        <taxon>Fungi</taxon>
        <taxon>Dikarya</taxon>
        <taxon>Basidiomycota</taxon>
        <taxon>Agaricomycotina</taxon>
        <taxon>Agaricomycetes</taxon>
        <taxon>Agaricomycetidae</taxon>
        <taxon>Agaricales</taxon>
        <taxon>Marasmiineae</taxon>
        <taxon>Mycenaceae</taxon>
        <taxon>Mycena</taxon>
    </lineage>
</organism>
<evidence type="ECO:0000256" key="1">
    <source>
        <dbReference type="SAM" id="MobiDB-lite"/>
    </source>
</evidence>
<comment type="caution">
    <text evidence="2">The sequence shown here is derived from an EMBL/GenBank/DDBJ whole genome shotgun (WGS) entry which is preliminary data.</text>
</comment>
<feature type="region of interest" description="Disordered" evidence="1">
    <location>
        <begin position="96"/>
        <end position="119"/>
    </location>
</feature>
<evidence type="ECO:0000313" key="3">
    <source>
        <dbReference type="Proteomes" id="UP001218188"/>
    </source>
</evidence>
<feature type="region of interest" description="Disordered" evidence="1">
    <location>
        <begin position="575"/>
        <end position="616"/>
    </location>
</feature>